<dbReference type="OrthoDB" id="2789670at2759"/>
<dbReference type="CDD" id="cd11056">
    <property type="entry name" value="CYP6-like"/>
    <property type="match status" value="1"/>
</dbReference>
<name>A0A6P3XGY5_DINQU</name>
<evidence type="ECO:0000256" key="12">
    <source>
        <dbReference type="ARBA" id="ARBA00023136"/>
    </source>
</evidence>
<evidence type="ECO:0000256" key="3">
    <source>
        <dbReference type="ARBA" id="ARBA00004406"/>
    </source>
</evidence>
<evidence type="ECO:0000256" key="13">
    <source>
        <dbReference type="PIRSR" id="PIRSR602401-1"/>
    </source>
</evidence>
<dbReference type="PRINTS" id="PR00385">
    <property type="entry name" value="P450"/>
</dbReference>
<gene>
    <name evidence="17" type="primary">LOC106746055</name>
</gene>
<dbReference type="Gene3D" id="1.10.630.10">
    <property type="entry name" value="Cytochrome P450"/>
    <property type="match status" value="1"/>
</dbReference>
<keyword evidence="6 13" id="KW-0479">Metal-binding</keyword>
<dbReference type="GO" id="GO:0005506">
    <property type="term" value="F:iron ion binding"/>
    <property type="evidence" value="ECO:0007669"/>
    <property type="project" value="InterPro"/>
</dbReference>
<dbReference type="GeneID" id="106746055"/>
<sequence>MEYWQILLSILIGVLGIHYFFRRFNYFKRHGILHVPPVLIFGDMMSIALRRTSFADYLQKLYWFKPDAKYYGFYPTSRPVIMLRDPELVKEVFVKNFDLFPNRRGLAEFNDILFSKNLFSLRDQKWRDVRNLLSPSFTSSKMKMMYTLMFECAVDFSESLLKVSADKNDTDMKDVFSKYTNDVIATCAFGIKVDSMKDPTNQFYVYGKETTSFIGDRAFKFLFVRAFPTLAQFLRLKFLSDGATNFFKDIVKTTIATRDAKNITRPDMIQLMMDMRGKREGDKELSIDDMSAQAFIFFLGGFETSSTAMSFIAHELAANPDVQAKLRQEIDEALEDSKEKVTYETINHLKYMDMVISETLRLYPPVVFVERECESFYEFPPALPGEKSVTIKKGQLIWVPIYAIQRDDKYYDEPEKFRPERFSDKNTYHNSPCYTPFGIGPRMCIANRFALLEIKVLLFHLLARCELKPCAKTMLPMRLSKKGLALMPEGGFWLNVQRRSDMHPTIESTIS</sequence>
<feature type="transmembrane region" description="Helical" evidence="15">
    <location>
        <begin position="6"/>
        <end position="21"/>
    </location>
</feature>
<keyword evidence="15" id="KW-1133">Transmembrane helix</keyword>
<evidence type="ECO:0000256" key="11">
    <source>
        <dbReference type="ARBA" id="ARBA00023033"/>
    </source>
</evidence>
<dbReference type="InterPro" id="IPR002401">
    <property type="entry name" value="Cyt_P450_E_grp-I"/>
</dbReference>
<evidence type="ECO:0000313" key="16">
    <source>
        <dbReference type="Proteomes" id="UP000515204"/>
    </source>
</evidence>
<dbReference type="FunFam" id="1.10.630.10:FF:000042">
    <property type="entry name" value="Cytochrome P450"/>
    <property type="match status" value="1"/>
</dbReference>
<evidence type="ECO:0000256" key="7">
    <source>
        <dbReference type="ARBA" id="ARBA00022824"/>
    </source>
</evidence>
<evidence type="ECO:0000256" key="10">
    <source>
        <dbReference type="ARBA" id="ARBA00023004"/>
    </source>
</evidence>
<dbReference type="InterPro" id="IPR017972">
    <property type="entry name" value="Cyt_P450_CS"/>
</dbReference>
<dbReference type="GO" id="GO:0016705">
    <property type="term" value="F:oxidoreductase activity, acting on paired donors, with incorporation or reduction of molecular oxygen"/>
    <property type="evidence" value="ECO:0007669"/>
    <property type="project" value="InterPro"/>
</dbReference>
<dbReference type="PANTHER" id="PTHR24292:SF54">
    <property type="entry name" value="CYP9F3-RELATED"/>
    <property type="match status" value="1"/>
</dbReference>
<evidence type="ECO:0000256" key="2">
    <source>
        <dbReference type="ARBA" id="ARBA00004174"/>
    </source>
</evidence>
<dbReference type="GO" id="GO:0020037">
    <property type="term" value="F:heme binding"/>
    <property type="evidence" value="ECO:0007669"/>
    <property type="project" value="InterPro"/>
</dbReference>
<evidence type="ECO:0000256" key="9">
    <source>
        <dbReference type="ARBA" id="ARBA00023002"/>
    </source>
</evidence>
<keyword evidence="11 14" id="KW-0503">Monooxygenase</keyword>
<evidence type="ECO:0000256" key="8">
    <source>
        <dbReference type="ARBA" id="ARBA00022848"/>
    </source>
</evidence>
<keyword evidence="15" id="KW-0812">Transmembrane</keyword>
<dbReference type="RefSeq" id="XP_014477701.1">
    <property type="nucleotide sequence ID" value="XM_014622215.1"/>
</dbReference>
<dbReference type="PRINTS" id="PR00463">
    <property type="entry name" value="EP450I"/>
</dbReference>
<keyword evidence="8" id="KW-0492">Microsome</keyword>
<comment type="cofactor">
    <cofactor evidence="1 13">
        <name>heme</name>
        <dbReference type="ChEBI" id="CHEBI:30413"/>
    </cofactor>
</comment>
<evidence type="ECO:0000256" key="6">
    <source>
        <dbReference type="ARBA" id="ARBA00022723"/>
    </source>
</evidence>
<keyword evidence="10 13" id="KW-0408">Iron</keyword>
<dbReference type="AlphaFoldDB" id="A0A6P3XGY5"/>
<accession>A0A6P3XGY5</accession>
<dbReference type="PANTHER" id="PTHR24292">
    <property type="entry name" value="CYTOCHROME P450"/>
    <property type="match status" value="1"/>
</dbReference>
<dbReference type="SUPFAM" id="SSF48264">
    <property type="entry name" value="Cytochrome P450"/>
    <property type="match status" value="1"/>
</dbReference>
<protein>
    <submittedName>
        <fullName evidence="17">Cytochrome P450 9e2-like</fullName>
    </submittedName>
</protein>
<dbReference type="Pfam" id="PF00067">
    <property type="entry name" value="p450"/>
    <property type="match status" value="1"/>
</dbReference>
<keyword evidence="5 13" id="KW-0349">Heme</keyword>
<proteinExistence type="inferred from homology"/>
<evidence type="ECO:0000256" key="14">
    <source>
        <dbReference type="RuleBase" id="RU000461"/>
    </source>
</evidence>
<evidence type="ECO:0000256" key="4">
    <source>
        <dbReference type="ARBA" id="ARBA00010617"/>
    </source>
</evidence>
<evidence type="ECO:0000256" key="1">
    <source>
        <dbReference type="ARBA" id="ARBA00001971"/>
    </source>
</evidence>
<dbReference type="InterPro" id="IPR050476">
    <property type="entry name" value="Insect_CytP450_Detox"/>
</dbReference>
<dbReference type="GO" id="GO:0005789">
    <property type="term" value="C:endoplasmic reticulum membrane"/>
    <property type="evidence" value="ECO:0007669"/>
    <property type="project" value="UniProtKB-SubCell"/>
</dbReference>
<feature type="binding site" description="axial binding residue" evidence="13">
    <location>
        <position position="444"/>
    </location>
    <ligand>
        <name>heme</name>
        <dbReference type="ChEBI" id="CHEBI:30413"/>
    </ligand>
    <ligandPart>
        <name>Fe</name>
        <dbReference type="ChEBI" id="CHEBI:18248"/>
    </ligandPart>
</feature>
<dbReference type="GO" id="GO:0004497">
    <property type="term" value="F:monooxygenase activity"/>
    <property type="evidence" value="ECO:0007669"/>
    <property type="project" value="UniProtKB-KW"/>
</dbReference>
<keyword evidence="12 15" id="KW-0472">Membrane</keyword>
<dbReference type="KEGG" id="dqu:106746055"/>
<organism evidence="16 17">
    <name type="scientific">Dinoponera quadriceps</name>
    <name type="common">South American ant</name>
    <dbReference type="NCBI Taxonomy" id="609295"/>
    <lineage>
        <taxon>Eukaryota</taxon>
        <taxon>Metazoa</taxon>
        <taxon>Ecdysozoa</taxon>
        <taxon>Arthropoda</taxon>
        <taxon>Hexapoda</taxon>
        <taxon>Insecta</taxon>
        <taxon>Pterygota</taxon>
        <taxon>Neoptera</taxon>
        <taxon>Endopterygota</taxon>
        <taxon>Hymenoptera</taxon>
        <taxon>Apocrita</taxon>
        <taxon>Aculeata</taxon>
        <taxon>Formicoidea</taxon>
        <taxon>Formicidae</taxon>
        <taxon>Ponerinae</taxon>
        <taxon>Ponerini</taxon>
        <taxon>Dinoponera</taxon>
    </lineage>
</organism>
<evidence type="ECO:0000256" key="15">
    <source>
        <dbReference type="SAM" id="Phobius"/>
    </source>
</evidence>
<keyword evidence="9 14" id="KW-0560">Oxidoreductase</keyword>
<keyword evidence="7" id="KW-0256">Endoplasmic reticulum</keyword>
<dbReference type="PROSITE" id="PS00086">
    <property type="entry name" value="CYTOCHROME_P450"/>
    <property type="match status" value="1"/>
</dbReference>
<dbReference type="Proteomes" id="UP000515204">
    <property type="component" value="Unplaced"/>
</dbReference>
<comment type="subcellular location">
    <subcellularLocation>
        <location evidence="3">Endoplasmic reticulum membrane</location>
        <topology evidence="3">Peripheral membrane protein</topology>
    </subcellularLocation>
    <subcellularLocation>
        <location evidence="2">Microsome membrane</location>
        <topology evidence="2">Peripheral membrane protein</topology>
    </subcellularLocation>
</comment>
<evidence type="ECO:0000256" key="5">
    <source>
        <dbReference type="ARBA" id="ARBA00022617"/>
    </source>
</evidence>
<keyword evidence="16" id="KW-1185">Reference proteome</keyword>
<reference evidence="17" key="1">
    <citation type="submission" date="2025-08" db="UniProtKB">
        <authorList>
            <consortium name="RefSeq"/>
        </authorList>
    </citation>
    <scope>IDENTIFICATION</scope>
</reference>
<dbReference type="InterPro" id="IPR001128">
    <property type="entry name" value="Cyt_P450"/>
</dbReference>
<comment type="similarity">
    <text evidence="4 14">Belongs to the cytochrome P450 family.</text>
</comment>
<evidence type="ECO:0000313" key="17">
    <source>
        <dbReference type="RefSeq" id="XP_014477701.1"/>
    </source>
</evidence>
<dbReference type="InterPro" id="IPR036396">
    <property type="entry name" value="Cyt_P450_sf"/>
</dbReference>